<evidence type="ECO:0000313" key="3">
    <source>
        <dbReference type="Proteomes" id="UP000009022"/>
    </source>
</evidence>
<dbReference type="FunCoup" id="B3S0N0">
    <property type="interactions" value="462"/>
</dbReference>
<evidence type="ECO:0008006" key="4">
    <source>
        <dbReference type="Google" id="ProtNLM"/>
    </source>
</evidence>
<dbReference type="PANTHER" id="PTHR24111:SF3">
    <property type="entry name" value="LEUCINE-RICH REPEAT-CONTAINING PROTEIN 73"/>
    <property type="match status" value="1"/>
</dbReference>
<dbReference type="EMBL" id="DS985246">
    <property type="protein sequence ID" value="EDV23668.1"/>
    <property type="molecule type" value="Genomic_DNA"/>
</dbReference>
<evidence type="ECO:0000313" key="2">
    <source>
        <dbReference type="EMBL" id="EDV23668.1"/>
    </source>
</evidence>
<dbReference type="GeneID" id="6754407"/>
<dbReference type="InterPro" id="IPR052201">
    <property type="entry name" value="LRR-containing_regulator"/>
</dbReference>
<evidence type="ECO:0000256" key="1">
    <source>
        <dbReference type="ARBA" id="ARBA00022737"/>
    </source>
</evidence>
<sequence>MMLGSIQITRENLTGIDVAEIAISLRKNEVTLLLLRECTVTDADFEKLANALAQCKSIVQLTLNIGIVSNIQRIAILAKVLQLNKSLRRLHLHGSPLGNDGLACLMPGLLIHPTLTDFDAGDCQLGDDAIRDIATLIIEKEKRKHPITVLTLSANQDVTAKGWTSLIAAVATARYLRSLHIDYTRLGDYGAGIIAVMLASNRSLRQLDIEDTGITDNGAELMLHSLYSFPTSISNFILDENDIHEEILSEIDSCLNHDHEDENI</sequence>
<dbReference type="InParanoid" id="B3S0N0"/>
<dbReference type="eggNOG" id="ENOG502QSR8">
    <property type="taxonomic scope" value="Eukaryota"/>
</dbReference>
<dbReference type="HOGENOM" id="CLU_079918_0_0_1"/>
<proteinExistence type="predicted"/>
<dbReference type="SUPFAM" id="SSF52047">
    <property type="entry name" value="RNI-like"/>
    <property type="match status" value="1"/>
</dbReference>
<dbReference type="InterPro" id="IPR032675">
    <property type="entry name" value="LRR_dom_sf"/>
</dbReference>
<dbReference type="PANTHER" id="PTHR24111">
    <property type="entry name" value="LEUCINE-RICH REPEAT-CONTAINING PROTEIN 34"/>
    <property type="match status" value="1"/>
</dbReference>
<dbReference type="AlphaFoldDB" id="B3S0N0"/>
<dbReference type="Proteomes" id="UP000009022">
    <property type="component" value="Unassembled WGS sequence"/>
</dbReference>
<dbReference type="RefSeq" id="XP_002113194.1">
    <property type="nucleotide sequence ID" value="XM_002113158.1"/>
</dbReference>
<name>B3S0N0_TRIAD</name>
<dbReference type="STRING" id="10228.B3S0N0"/>
<keyword evidence="1" id="KW-0677">Repeat</keyword>
<dbReference type="KEGG" id="tad:TRIADDRAFT_15663"/>
<dbReference type="CTD" id="6754407"/>
<accession>B3S0N0</accession>
<dbReference type="Gene3D" id="3.80.10.10">
    <property type="entry name" value="Ribonuclease Inhibitor"/>
    <property type="match status" value="2"/>
</dbReference>
<dbReference type="OMA" id="NPWICQS"/>
<feature type="non-terminal residue" evidence="2">
    <location>
        <position position="264"/>
    </location>
</feature>
<organism evidence="2 3">
    <name type="scientific">Trichoplax adhaerens</name>
    <name type="common">Trichoplax reptans</name>
    <dbReference type="NCBI Taxonomy" id="10228"/>
    <lineage>
        <taxon>Eukaryota</taxon>
        <taxon>Metazoa</taxon>
        <taxon>Placozoa</taxon>
        <taxon>Uniplacotomia</taxon>
        <taxon>Trichoplacea</taxon>
        <taxon>Trichoplacidae</taxon>
        <taxon>Trichoplax</taxon>
    </lineage>
</organism>
<dbReference type="PhylomeDB" id="B3S0N0"/>
<dbReference type="Pfam" id="PF13516">
    <property type="entry name" value="LRR_6"/>
    <property type="match status" value="2"/>
</dbReference>
<keyword evidence="3" id="KW-1185">Reference proteome</keyword>
<gene>
    <name evidence="2" type="ORF">TRIADDRAFT_15663</name>
</gene>
<dbReference type="InterPro" id="IPR001611">
    <property type="entry name" value="Leu-rich_rpt"/>
</dbReference>
<protein>
    <recommendedName>
        <fullName evidence="4">Ran-GTPase activating protein 1 C-terminal domain-containing protein</fullName>
    </recommendedName>
</protein>
<dbReference type="OrthoDB" id="120976at2759"/>
<reference evidence="2 3" key="1">
    <citation type="journal article" date="2008" name="Nature">
        <title>The Trichoplax genome and the nature of placozoans.</title>
        <authorList>
            <person name="Srivastava M."/>
            <person name="Begovic E."/>
            <person name="Chapman J."/>
            <person name="Putnam N.H."/>
            <person name="Hellsten U."/>
            <person name="Kawashima T."/>
            <person name="Kuo A."/>
            <person name="Mitros T."/>
            <person name="Salamov A."/>
            <person name="Carpenter M.L."/>
            <person name="Signorovitch A.Y."/>
            <person name="Moreno M.A."/>
            <person name="Kamm K."/>
            <person name="Grimwood J."/>
            <person name="Schmutz J."/>
            <person name="Shapiro H."/>
            <person name="Grigoriev I.V."/>
            <person name="Buss L.W."/>
            <person name="Schierwater B."/>
            <person name="Dellaporta S.L."/>
            <person name="Rokhsar D.S."/>
        </authorList>
    </citation>
    <scope>NUCLEOTIDE SEQUENCE [LARGE SCALE GENOMIC DNA]</scope>
    <source>
        <strain evidence="2 3">Grell-BS-1999</strain>
    </source>
</reference>
<dbReference type="SMART" id="SM00368">
    <property type="entry name" value="LRR_RI"/>
    <property type="match status" value="5"/>
</dbReference>